<proteinExistence type="predicted"/>
<dbReference type="AlphaFoldDB" id="V5U751"/>
<dbReference type="HOGENOM" id="CLU_3342743_0_0_6"/>
<evidence type="ECO:0000313" key="2">
    <source>
        <dbReference type="Proteomes" id="UP000018545"/>
    </source>
</evidence>
<protein>
    <submittedName>
        <fullName evidence="1">Uncharacterized protein</fullName>
    </submittedName>
</protein>
<keyword evidence="1" id="KW-0614">Plasmid</keyword>
<dbReference type="KEGG" id="csi:P262_p1127"/>
<dbReference type="EMBL" id="CP006732">
    <property type="protein sequence ID" value="AHB72594.1"/>
    <property type="molecule type" value="Genomic_DNA"/>
</dbReference>
<dbReference type="PATRIC" id="fig|1401659.3.peg.4202"/>
<name>V5U751_9ENTR</name>
<organism evidence="1 2">
    <name type="scientific">Cronobacter malonaticus</name>
    <dbReference type="NCBI Taxonomy" id="413503"/>
    <lineage>
        <taxon>Bacteria</taxon>
        <taxon>Pseudomonadati</taxon>
        <taxon>Pseudomonadota</taxon>
        <taxon>Gammaproteobacteria</taxon>
        <taxon>Enterobacterales</taxon>
        <taxon>Enterobacteriaceae</taxon>
        <taxon>Cronobacter</taxon>
    </lineage>
</organism>
<evidence type="ECO:0000313" key="1">
    <source>
        <dbReference type="EMBL" id="AHB72594.1"/>
    </source>
</evidence>
<reference evidence="1 2" key="1">
    <citation type="journal article" date="2014" name="Genome Announc.">
        <title>Complete Genome Sequence of Cronobacter sakazakii Strain CMCC 45402.</title>
        <authorList>
            <person name="Zhao Z."/>
            <person name="Wang L."/>
            <person name="Wang B."/>
            <person name="Liang H."/>
            <person name="Ye Q."/>
            <person name="Zeng M."/>
        </authorList>
    </citation>
    <scope>NUCLEOTIDE SEQUENCE [LARGE SCALE GENOMIC DNA]</scope>
    <source>
        <strain evidence="2">45402</strain>
        <plasmid evidence="2">Plasmid p1</plasmid>
    </source>
</reference>
<accession>V5U751</accession>
<gene>
    <name evidence="1" type="ORF">P262_p1127</name>
</gene>
<dbReference type="Proteomes" id="UP000018545">
    <property type="component" value="Plasmid p1"/>
</dbReference>
<dbReference type="PROSITE" id="PS51257">
    <property type="entry name" value="PROKAR_LIPOPROTEIN"/>
    <property type="match status" value="1"/>
</dbReference>
<sequence>MADRCAEAHTTLAGFMFAAFFLFQPSAFFAACLKTAE</sequence>
<geneLocation type="plasmid" evidence="1 2">
    <name>p1</name>
</geneLocation>